<dbReference type="PROSITE" id="PS00951">
    <property type="entry name" value="ER_LUMEN_RECEPTOR_1"/>
    <property type="match status" value="1"/>
</dbReference>
<evidence type="ECO:0000313" key="13">
    <source>
        <dbReference type="Proteomes" id="UP000005666"/>
    </source>
</evidence>
<proteinExistence type="inferred from homology"/>
<dbReference type="GO" id="GO:0005789">
    <property type="term" value="C:endoplasmic reticulum membrane"/>
    <property type="evidence" value="ECO:0007669"/>
    <property type="project" value="UniProtKB-SubCell"/>
</dbReference>
<comment type="caution">
    <text evidence="11">Lacks conserved residue(s) required for the propagation of feature annotation.</text>
</comment>
<evidence type="ECO:0000313" key="12">
    <source>
        <dbReference type="EMBL" id="CCE63139.1"/>
    </source>
</evidence>
<dbReference type="eggNOG" id="KOG3106">
    <property type="taxonomic scope" value="Eukaryota"/>
</dbReference>
<dbReference type="OrthoDB" id="7694678at2759"/>
<evidence type="ECO:0000256" key="3">
    <source>
        <dbReference type="ARBA" id="ARBA00022448"/>
    </source>
</evidence>
<evidence type="ECO:0000256" key="2">
    <source>
        <dbReference type="ARBA" id="ARBA00010120"/>
    </source>
</evidence>
<evidence type="ECO:0000256" key="5">
    <source>
        <dbReference type="ARBA" id="ARBA00022824"/>
    </source>
</evidence>
<comment type="subcellular location">
    <subcellularLocation>
        <location evidence="1 11">Endoplasmic reticulum membrane</location>
        <topology evidence="1 11">Multi-pass membrane protein</topology>
    </subcellularLocation>
</comment>
<dbReference type="Pfam" id="PF00810">
    <property type="entry name" value="ER_lumen_recept"/>
    <property type="match status" value="1"/>
</dbReference>
<keyword evidence="7 11" id="KW-0653">Protein transport</keyword>
<dbReference type="HOGENOM" id="CLU_057784_0_0_1"/>
<accession>G8BTB1</accession>
<dbReference type="Proteomes" id="UP000005666">
    <property type="component" value="Chromosome 5"/>
</dbReference>
<keyword evidence="6" id="KW-0931">ER-Golgi transport</keyword>
<dbReference type="OMA" id="WKSRSCE"/>
<dbReference type="GO" id="GO:0006890">
    <property type="term" value="P:retrograde vesicle-mediated transport, Golgi to endoplasmic reticulum"/>
    <property type="evidence" value="ECO:0007669"/>
    <property type="project" value="EnsemblFungi"/>
</dbReference>
<comment type="similarity">
    <text evidence="2 11">Belongs to the ERD2 family.</text>
</comment>
<evidence type="ECO:0000256" key="9">
    <source>
        <dbReference type="ARBA" id="ARBA00023136"/>
    </source>
</evidence>
<evidence type="ECO:0000256" key="11">
    <source>
        <dbReference type="RuleBase" id="RU000634"/>
    </source>
</evidence>
<protein>
    <recommendedName>
        <fullName evidence="11">ER lumen protein-retaining receptor</fullName>
    </recommendedName>
</protein>
<feature type="transmembrane region" description="Helical" evidence="11">
    <location>
        <begin position="53"/>
        <end position="80"/>
    </location>
</feature>
<dbReference type="PRINTS" id="PR00660">
    <property type="entry name" value="ERLUMENR"/>
</dbReference>
<dbReference type="PANTHER" id="PTHR10585">
    <property type="entry name" value="ER LUMEN PROTEIN RETAINING RECEPTOR"/>
    <property type="match status" value="1"/>
</dbReference>
<dbReference type="STRING" id="1071381.G8BTB1"/>
<feature type="transmembrane region" description="Helical" evidence="11">
    <location>
        <begin position="186"/>
        <end position="206"/>
    </location>
</feature>
<dbReference type="GO" id="GO:0045015">
    <property type="term" value="F:HDEL sequence binding"/>
    <property type="evidence" value="ECO:0007669"/>
    <property type="project" value="EnsemblFungi"/>
</dbReference>
<keyword evidence="8 11" id="KW-1133">Transmembrane helix</keyword>
<dbReference type="GeneID" id="11531528"/>
<evidence type="ECO:0000256" key="7">
    <source>
        <dbReference type="ARBA" id="ARBA00022927"/>
    </source>
</evidence>
<keyword evidence="13" id="KW-1185">Reference proteome</keyword>
<dbReference type="EMBL" id="HE612860">
    <property type="protein sequence ID" value="CCE63139.1"/>
    <property type="molecule type" value="Genomic_DNA"/>
</dbReference>
<evidence type="ECO:0000256" key="6">
    <source>
        <dbReference type="ARBA" id="ARBA00022892"/>
    </source>
</evidence>
<dbReference type="GO" id="GO:0015031">
    <property type="term" value="P:protein transport"/>
    <property type="evidence" value="ECO:0007669"/>
    <property type="project" value="UniProtKB-KW"/>
</dbReference>
<gene>
    <name evidence="12" type="primary">TPHA0E00430</name>
    <name evidence="12" type="ordered locus">TPHA_0E00430</name>
</gene>
<name>G8BTB1_TETPH</name>
<dbReference type="InterPro" id="IPR000133">
    <property type="entry name" value="ER_ret_rcpt"/>
</dbReference>
<evidence type="ECO:0000256" key="10">
    <source>
        <dbReference type="ARBA" id="ARBA00023170"/>
    </source>
</evidence>
<dbReference type="GO" id="GO:0006621">
    <property type="term" value="P:protein retention in ER lumen"/>
    <property type="evidence" value="ECO:0007669"/>
    <property type="project" value="InterPro"/>
</dbReference>
<organism evidence="12 13">
    <name type="scientific">Tetrapisispora phaffii (strain ATCC 24235 / CBS 4417 / NBRC 1672 / NRRL Y-8282 / UCD 70-5)</name>
    <name type="common">Yeast</name>
    <name type="synonym">Fabospora phaffii</name>
    <dbReference type="NCBI Taxonomy" id="1071381"/>
    <lineage>
        <taxon>Eukaryota</taxon>
        <taxon>Fungi</taxon>
        <taxon>Dikarya</taxon>
        <taxon>Ascomycota</taxon>
        <taxon>Saccharomycotina</taxon>
        <taxon>Saccharomycetes</taxon>
        <taxon>Saccharomycetales</taxon>
        <taxon>Saccharomycetaceae</taxon>
        <taxon>Tetrapisispora</taxon>
    </lineage>
</organism>
<dbReference type="RefSeq" id="XP_003685573.1">
    <property type="nucleotide sequence ID" value="XM_003685525.1"/>
</dbReference>
<feature type="transmembrane region" description="Helical" evidence="11">
    <location>
        <begin position="101"/>
        <end position="120"/>
    </location>
</feature>
<feature type="transmembrane region" description="Helical" evidence="11">
    <location>
        <begin position="156"/>
        <end position="174"/>
    </location>
</feature>
<dbReference type="PROSITE" id="PS00952">
    <property type="entry name" value="ER_LUMEN_RECEPTOR_2"/>
    <property type="match status" value="1"/>
</dbReference>
<reference evidence="12 13" key="1">
    <citation type="journal article" date="2011" name="Proc. Natl. Acad. Sci. U.S.A.">
        <title>Evolutionary erosion of yeast sex chromosomes by mating-type switching accidents.</title>
        <authorList>
            <person name="Gordon J.L."/>
            <person name="Armisen D."/>
            <person name="Proux-Wera E."/>
            <person name="Oheigeartaigh S.S."/>
            <person name="Byrne K.P."/>
            <person name="Wolfe K.H."/>
        </authorList>
    </citation>
    <scope>NUCLEOTIDE SEQUENCE [LARGE SCALE GENOMIC DNA]</scope>
    <source>
        <strain evidence="13">ATCC 24235 / CBS 4417 / NBRC 1672 / NRRL Y-8282 / UCD 70-5</strain>
    </source>
</reference>
<keyword evidence="5 11" id="KW-0256">Endoplasmic reticulum</keyword>
<evidence type="ECO:0000256" key="8">
    <source>
        <dbReference type="ARBA" id="ARBA00022989"/>
    </source>
</evidence>
<sequence>MMNPFRILGDLSHLASILVLIFNIKSTNTIEGISIKTQVLYVLVFLTRYLDLFSFRLVSFYNTIMKLFFISSSIYVVVLLQRSKTTQAVAYKTMLLTDTFKVQYILLGTLIAAFVINHKFTFVEIAWSFSVWLESVAILPQLFMLSKSGKSKSLTVHYIFALGLYRTLYIPNWIWRYHTEGVIDKIALAAGIIQTLVYSDFFYLYYKKVIKRSALNLPN</sequence>
<keyword evidence="3 11" id="KW-0813">Transport</keyword>
<evidence type="ECO:0000256" key="1">
    <source>
        <dbReference type="ARBA" id="ARBA00004477"/>
    </source>
</evidence>
<keyword evidence="4 11" id="KW-0812">Transmembrane</keyword>
<dbReference type="KEGG" id="tpf:TPHA_0E00430"/>
<evidence type="ECO:0000256" key="4">
    <source>
        <dbReference type="ARBA" id="ARBA00022692"/>
    </source>
</evidence>
<keyword evidence="9 11" id="KW-0472">Membrane</keyword>
<dbReference type="AlphaFoldDB" id="G8BTB1"/>
<keyword evidence="10 11" id="KW-0675">Receptor</keyword>